<dbReference type="Pfam" id="PF12833">
    <property type="entry name" value="HTH_18"/>
    <property type="match status" value="1"/>
</dbReference>
<keyword evidence="2" id="KW-0238">DNA-binding</keyword>
<comment type="caution">
    <text evidence="5">The sequence shown here is derived from an EMBL/GenBank/DDBJ whole genome shotgun (WGS) entry which is preliminary data.</text>
</comment>
<evidence type="ECO:0000256" key="1">
    <source>
        <dbReference type="ARBA" id="ARBA00023015"/>
    </source>
</evidence>
<organism evidence="5 6">
    <name type="scientific">Nonomuraea mangrovi</name>
    <dbReference type="NCBI Taxonomy" id="2316207"/>
    <lineage>
        <taxon>Bacteria</taxon>
        <taxon>Bacillati</taxon>
        <taxon>Actinomycetota</taxon>
        <taxon>Actinomycetes</taxon>
        <taxon>Streptosporangiales</taxon>
        <taxon>Streptosporangiaceae</taxon>
        <taxon>Nonomuraea</taxon>
    </lineage>
</organism>
<evidence type="ECO:0000256" key="2">
    <source>
        <dbReference type="ARBA" id="ARBA00023125"/>
    </source>
</evidence>
<name>A0ABW4SVL4_9ACTN</name>
<dbReference type="SMART" id="SM00342">
    <property type="entry name" value="HTH_ARAC"/>
    <property type="match status" value="1"/>
</dbReference>
<dbReference type="InterPro" id="IPR050204">
    <property type="entry name" value="AraC_XylS_family_regulators"/>
</dbReference>
<dbReference type="Proteomes" id="UP001597368">
    <property type="component" value="Unassembled WGS sequence"/>
</dbReference>
<dbReference type="EMBL" id="JBHUFV010000026">
    <property type="protein sequence ID" value="MFD1933307.1"/>
    <property type="molecule type" value="Genomic_DNA"/>
</dbReference>
<dbReference type="PANTHER" id="PTHR46796">
    <property type="entry name" value="HTH-TYPE TRANSCRIPTIONAL ACTIVATOR RHAS-RELATED"/>
    <property type="match status" value="1"/>
</dbReference>
<evidence type="ECO:0000256" key="3">
    <source>
        <dbReference type="ARBA" id="ARBA00023163"/>
    </source>
</evidence>
<keyword evidence="6" id="KW-1185">Reference proteome</keyword>
<dbReference type="PROSITE" id="PS01124">
    <property type="entry name" value="HTH_ARAC_FAMILY_2"/>
    <property type="match status" value="1"/>
</dbReference>
<dbReference type="InterPro" id="IPR009057">
    <property type="entry name" value="Homeodomain-like_sf"/>
</dbReference>
<gene>
    <name evidence="5" type="ORF">ACFSKW_17705</name>
</gene>
<protein>
    <submittedName>
        <fullName evidence="5">Helix-turn-helix transcriptional regulator</fullName>
    </submittedName>
</protein>
<dbReference type="InterPro" id="IPR018062">
    <property type="entry name" value="HTH_AraC-typ_CS"/>
</dbReference>
<dbReference type="Gene3D" id="1.10.10.60">
    <property type="entry name" value="Homeodomain-like"/>
    <property type="match status" value="1"/>
</dbReference>
<evidence type="ECO:0000313" key="6">
    <source>
        <dbReference type="Proteomes" id="UP001597368"/>
    </source>
</evidence>
<dbReference type="InterPro" id="IPR018060">
    <property type="entry name" value="HTH_AraC"/>
</dbReference>
<keyword evidence="1" id="KW-0805">Transcription regulation</keyword>
<keyword evidence="3" id="KW-0804">Transcription</keyword>
<dbReference type="SUPFAM" id="SSF46689">
    <property type="entry name" value="Homeodomain-like"/>
    <property type="match status" value="1"/>
</dbReference>
<reference evidence="6" key="1">
    <citation type="journal article" date="2019" name="Int. J. Syst. Evol. Microbiol.">
        <title>The Global Catalogue of Microorganisms (GCM) 10K type strain sequencing project: providing services to taxonomists for standard genome sequencing and annotation.</title>
        <authorList>
            <consortium name="The Broad Institute Genomics Platform"/>
            <consortium name="The Broad Institute Genome Sequencing Center for Infectious Disease"/>
            <person name="Wu L."/>
            <person name="Ma J."/>
        </authorList>
    </citation>
    <scope>NUCLEOTIDE SEQUENCE [LARGE SCALE GENOMIC DNA]</scope>
    <source>
        <strain evidence="6">ICMP 6774ER</strain>
    </source>
</reference>
<dbReference type="RefSeq" id="WP_379573348.1">
    <property type="nucleotide sequence ID" value="NZ_JBHUFV010000026.1"/>
</dbReference>
<evidence type="ECO:0000259" key="4">
    <source>
        <dbReference type="PROSITE" id="PS01124"/>
    </source>
</evidence>
<accession>A0ABW4SVL4</accession>
<dbReference type="PROSITE" id="PS00041">
    <property type="entry name" value="HTH_ARAC_FAMILY_1"/>
    <property type="match status" value="1"/>
</dbReference>
<sequence>MSHRWRGWCLLRPGLLLYGGTIGTNQLHAHHAVHLIVSPEPFTMADAHGRRLTTRIAVIPPDTGHTILTGARGALLAQLEPGSSPGRSLLANSGAGVNSSTWGPPFPRLPHAGVSPGHREVAAPLTFTRPLDGHEHSAEAAAALKIVEDWTGHRVAGEISMHPAVEMALAVIPTLLARGPVRLREVAAAVHLSPSRLAHLFSAHVGIPLRPYVRWQRIQHAIRLVAAGETLTSAAHSAGFTDGSHFTRVFRHNFGTAPSTLAAAIDWLPETTRSYKP</sequence>
<evidence type="ECO:0000313" key="5">
    <source>
        <dbReference type="EMBL" id="MFD1933307.1"/>
    </source>
</evidence>
<proteinExistence type="predicted"/>
<feature type="domain" description="HTH araC/xylS-type" evidence="4">
    <location>
        <begin position="166"/>
        <end position="264"/>
    </location>
</feature>